<organism evidence="1 2">
    <name type="scientific">Segatella salivae F0493</name>
    <dbReference type="NCBI Taxonomy" id="1395125"/>
    <lineage>
        <taxon>Bacteria</taxon>
        <taxon>Pseudomonadati</taxon>
        <taxon>Bacteroidota</taxon>
        <taxon>Bacteroidia</taxon>
        <taxon>Bacteroidales</taxon>
        <taxon>Prevotellaceae</taxon>
        <taxon>Segatella</taxon>
    </lineage>
</organism>
<accession>U2KHS2</accession>
<gene>
    <name evidence="1" type="ORF">HMPREF9145_1309</name>
</gene>
<dbReference type="AlphaFoldDB" id="U2KHS2"/>
<sequence length="53" mass="6210">MLTRGRLVPRQPRAIKRTTPTALHPEGIYNVKYIHWNTDTMPTALRCENIHQI</sequence>
<dbReference type="EMBL" id="AWGW01000032">
    <property type="protein sequence ID" value="ERJ98031.1"/>
    <property type="molecule type" value="Genomic_DNA"/>
</dbReference>
<dbReference type="Proteomes" id="UP000017023">
    <property type="component" value="Unassembled WGS sequence"/>
</dbReference>
<evidence type="ECO:0000313" key="1">
    <source>
        <dbReference type="EMBL" id="ERJ98031.1"/>
    </source>
</evidence>
<evidence type="ECO:0000313" key="2">
    <source>
        <dbReference type="Proteomes" id="UP000017023"/>
    </source>
</evidence>
<protein>
    <submittedName>
        <fullName evidence="1">Uncharacterized protein</fullName>
    </submittedName>
</protein>
<reference evidence="1 2" key="1">
    <citation type="submission" date="2013-08" db="EMBL/GenBank/DDBJ databases">
        <authorList>
            <person name="Durkin A.S."/>
            <person name="Haft D.R."/>
            <person name="McCorrison J."/>
            <person name="Torralba M."/>
            <person name="Gillis M."/>
            <person name="Haft D.H."/>
            <person name="Methe B."/>
            <person name="Sutton G."/>
            <person name="Nelson K.E."/>
        </authorList>
    </citation>
    <scope>NUCLEOTIDE SEQUENCE [LARGE SCALE GENOMIC DNA]</scope>
    <source>
        <strain evidence="1 2">F0493</strain>
    </source>
</reference>
<comment type="caution">
    <text evidence="1">The sequence shown here is derived from an EMBL/GenBank/DDBJ whole genome shotgun (WGS) entry which is preliminary data.</text>
</comment>
<proteinExistence type="predicted"/>
<name>U2KHS2_9BACT</name>
<dbReference type="PATRIC" id="fig|1395125.3.peg.2680"/>